<proteinExistence type="predicted"/>
<evidence type="ECO:0000313" key="3">
    <source>
        <dbReference type="EMBL" id="MFC5972401.1"/>
    </source>
</evidence>
<dbReference type="EMBL" id="JBHSQH010000001">
    <property type="protein sequence ID" value="MFC5972401.1"/>
    <property type="molecule type" value="Genomic_DNA"/>
</dbReference>
<feature type="compositionally biased region" description="Basic and acidic residues" evidence="1">
    <location>
        <begin position="538"/>
        <end position="552"/>
    </location>
</feature>
<dbReference type="AlphaFoldDB" id="A0ABD5RP30"/>
<dbReference type="RefSeq" id="WP_247415663.1">
    <property type="nucleotide sequence ID" value="NZ_JALLGW010000001.1"/>
</dbReference>
<evidence type="ECO:0000256" key="2">
    <source>
        <dbReference type="SAM" id="Phobius"/>
    </source>
</evidence>
<feature type="compositionally biased region" description="Low complexity" evidence="1">
    <location>
        <begin position="49"/>
        <end position="59"/>
    </location>
</feature>
<feature type="compositionally biased region" description="Polar residues" evidence="1">
    <location>
        <begin position="30"/>
        <end position="48"/>
    </location>
</feature>
<feature type="transmembrane region" description="Helical" evidence="2">
    <location>
        <begin position="327"/>
        <end position="350"/>
    </location>
</feature>
<accession>A0ABD5RP30</accession>
<keyword evidence="2" id="KW-0472">Membrane</keyword>
<feature type="region of interest" description="Disordered" evidence="1">
    <location>
        <begin position="535"/>
        <end position="588"/>
    </location>
</feature>
<feature type="region of interest" description="Disordered" evidence="1">
    <location>
        <begin position="30"/>
        <end position="61"/>
    </location>
</feature>
<feature type="transmembrane region" description="Helical" evidence="2">
    <location>
        <begin position="251"/>
        <end position="273"/>
    </location>
</feature>
<sequence length="588" mass="64034">MSRIERTVPAILLVMLLLTSTVGVAVAQETPTNSTSATTSDAENPGVNTDTTSTPSDSSEWSVERVTSIAQQPLDEVTVDSQAMANWYYEHKSSFSANQQVFVEAWLAWSNNPDNPPSGLHENIGNPEEGNDVIQRGGSSERTPSPELPGRAKYIDETVRITDYHISDRNDTVMFDFESTKDQRVRVIDFGAMMNNQGQVEYLVEVDEGASTVTLPATDYQGGTAMFIQSQQGSTFITEAEPPFLQDLKDYYLWIVLFGAVTACALYSVHWYLKRESVLSDYQPVEDHIVGSPSRDSLVKRLIQSDEDVDEGVRGVLSRYVSIRGSVIFLIQAVTAVYVLDALGVIQVALPSLSDEVKLGVGSVVIVYAFLAPKIMGPILNALYNPSLEFAAVLNPGTGAYDVLVAKLGTLSREYDTEGTPAPRRTRSTGIQAWLLLDIDTDENTAEHADDLRVSDTYDLDTEIPFELVDHQDVGVDDILSTKERAALAFSSMMDTLREARAVKNSLPGIKMQSYADASDEVAEGIARATSGTGIEGTLERVVPDYESKTEQIEESTGESQSDPGSTPDEGDVPDDGTAEDEGGEDSE</sequence>
<keyword evidence="2" id="KW-0812">Transmembrane</keyword>
<reference evidence="3 4" key="1">
    <citation type="journal article" date="2019" name="Int. J. Syst. Evol. Microbiol.">
        <title>The Global Catalogue of Microorganisms (GCM) 10K type strain sequencing project: providing services to taxonomists for standard genome sequencing and annotation.</title>
        <authorList>
            <consortium name="The Broad Institute Genomics Platform"/>
            <consortium name="The Broad Institute Genome Sequencing Center for Infectious Disease"/>
            <person name="Wu L."/>
            <person name="Ma J."/>
        </authorList>
    </citation>
    <scope>NUCLEOTIDE SEQUENCE [LARGE SCALE GENOMIC DNA]</scope>
    <source>
        <strain evidence="3 4">CGMCC 1.12543</strain>
    </source>
</reference>
<dbReference type="InterPro" id="IPR058376">
    <property type="entry name" value="DUF8063"/>
</dbReference>
<evidence type="ECO:0000256" key="1">
    <source>
        <dbReference type="SAM" id="MobiDB-lite"/>
    </source>
</evidence>
<keyword evidence="4" id="KW-1185">Reference proteome</keyword>
<gene>
    <name evidence="3" type="ORF">ACFPYI_13755</name>
</gene>
<feature type="compositionally biased region" description="Acidic residues" evidence="1">
    <location>
        <begin position="569"/>
        <end position="588"/>
    </location>
</feature>
<feature type="region of interest" description="Disordered" evidence="1">
    <location>
        <begin position="113"/>
        <end position="148"/>
    </location>
</feature>
<comment type="caution">
    <text evidence="3">The sequence shown here is derived from an EMBL/GenBank/DDBJ whole genome shotgun (WGS) entry which is preliminary data.</text>
</comment>
<name>A0ABD5RP30_9EURY</name>
<dbReference type="Proteomes" id="UP001596099">
    <property type="component" value="Unassembled WGS sequence"/>
</dbReference>
<organism evidence="3 4">
    <name type="scientific">Halomarina salina</name>
    <dbReference type="NCBI Taxonomy" id="1872699"/>
    <lineage>
        <taxon>Archaea</taxon>
        <taxon>Methanobacteriati</taxon>
        <taxon>Methanobacteriota</taxon>
        <taxon>Stenosarchaea group</taxon>
        <taxon>Halobacteria</taxon>
        <taxon>Halobacteriales</taxon>
        <taxon>Natronomonadaceae</taxon>
        <taxon>Halomarina</taxon>
    </lineage>
</organism>
<dbReference type="Pfam" id="PF26259">
    <property type="entry name" value="DUF8063"/>
    <property type="match status" value="1"/>
</dbReference>
<feature type="transmembrane region" description="Helical" evidence="2">
    <location>
        <begin position="362"/>
        <end position="384"/>
    </location>
</feature>
<protein>
    <recommendedName>
        <fullName evidence="5">DUF5305 domain-containing protein</fullName>
    </recommendedName>
</protein>
<keyword evidence="2" id="KW-1133">Transmembrane helix</keyword>
<evidence type="ECO:0008006" key="5">
    <source>
        <dbReference type="Google" id="ProtNLM"/>
    </source>
</evidence>
<evidence type="ECO:0000313" key="4">
    <source>
        <dbReference type="Proteomes" id="UP001596099"/>
    </source>
</evidence>